<name>A0A0H4A0K6_9VIBR</name>
<evidence type="ECO:0000313" key="2">
    <source>
        <dbReference type="EMBL" id="AKN40457.1"/>
    </source>
</evidence>
<dbReference type="EMBL" id="KP795697">
    <property type="protein sequence ID" value="AKN40457.1"/>
    <property type="molecule type" value="Genomic_DNA"/>
</dbReference>
<protein>
    <submittedName>
        <fullName evidence="2">IncF plasmid conjugative transfer protein TraD</fullName>
    </submittedName>
</protein>
<proteinExistence type="predicted"/>
<dbReference type="AlphaFoldDB" id="A0A0H4A0K6"/>
<reference evidence="2" key="1">
    <citation type="journal article" date="2015" name="MBio">
        <title>Eco-Evolutionary Dynamics of Episomes among Ecologically Cohesive Bacterial Populations.</title>
        <authorList>
            <person name="Xue H."/>
            <person name="Cordero O.X."/>
            <person name="Camas F.M."/>
            <person name="Trimble W."/>
            <person name="Meyer F."/>
            <person name="Guglielmini J."/>
            <person name="Rocha E.P."/>
            <person name="Polz M.F."/>
        </authorList>
    </citation>
    <scope>NUCLEOTIDE SEQUENCE</scope>
    <source>
        <strain evidence="2">FF_59</strain>
    </source>
</reference>
<organism evidence="2">
    <name type="scientific">Vibrio tasmaniensis</name>
    <dbReference type="NCBI Taxonomy" id="212663"/>
    <lineage>
        <taxon>Bacteria</taxon>
        <taxon>Pseudomonadati</taxon>
        <taxon>Pseudomonadota</taxon>
        <taxon>Gammaproteobacteria</taxon>
        <taxon>Vibrionales</taxon>
        <taxon>Vibrionaceae</taxon>
        <taxon>Vibrio</taxon>
    </lineage>
</organism>
<accession>A0A0H4A0K6</accession>
<sequence>MDDLLCYVRTPGVDLITKLDLEFDVMKDICPSFNKRSVTLSQPMFKPLTTKGRTESSPIQRSAATTSQATTCQVRFKRINAQRGKPNERSDAK</sequence>
<feature type="region of interest" description="Disordered" evidence="1">
    <location>
        <begin position="44"/>
        <end position="70"/>
    </location>
</feature>
<evidence type="ECO:0000256" key="1">
    <source>
        <dbReference type="SAM" id="MobiDB-lite"/>
    </source>
</evidence>